<dbReference type="PIRSF" id="PIRSF000398">
    <property type="entry name" value="M_m6A_EcoRV"/>
    <property type="match status" value="1"/>
</dbReference>
<keyword evidence="3" id="KW-0949">S-adenosyl-L-methionine</keyword>
<sequence length="265" mass="30283">MKPVSTTWQRTPISYYGGKQTMLPHILPLIPEHTVYTEAFFGGGAVFWAKPKVKTEIINDFNANVYTFYKVLQTRFDELKTLIERSIISREAYKAALVIYHAPFAFTEVQQAWAFWYATNCGYSNQVGNCRITTNSKNVSALNNKITNFTDTYSARLRGVQIDNNDATEVLTHHDTPDTFHYIDPPYVGAKQGHYGGYEQEHFNELLATLSTLKGKFLLSSYHNNELTHYTQTHGWYQKEVSMHLGSSNSTGKKRIEILTANYPI</sequence>
<dbReference type="InterPro" id="IPR029063">
    <property type="entry name" value="SAM-dependent_MTases_sf"/>
</dbReference>
<dbReference type="Gene3D" id="3.40.50.150">
    <property type="entry name" value="Vaccinia Virus protein VP39"/>
    <property type="match status" value="2"/>
</dbReference>
<reference evidence="5" key="1">
    <citation type="submission" date="2017-06" db="EMBL/GenBank/DDBJ databases">
        <title>Capnocytophaga spp. assemblies.</title>
        <authorList>
            <person name="Gulvik C.A."/>
        </authorList>
    </citation>
    <scope>NUCLEOTIDE SEQUENCE [LARGE SCALE GENOMIC DNA]</scope>
    <source>
        <strain evidence="5">H4486</strain>
    </source>
</reference>
<evidence type="ECO:0000256" key="1">
    <source>
        <dbReference type="ARBA" id="ARBA00022603"/>
    </source>
</evidence>
<dbReference type="SUPFAM" id="SSF53335">
    <property type="entry name" value="S-adenosyl-L-methionine-dependent methyltransferases"/>
    <property type="match status" value="1"/>
</dbReference>
<protein>
    <submittedName>
        <fullName evidence="4">Methyltransferase</fullName>
    </submittedName>
</protein>
<dbReference type="GO" id="GO:0032259">
    <property type="term" value="P:methylation"/>
    <property type="evidence" value="ECO:0007669"/>
    <property type="project" value="UniProtKB-KW"/>
</dbReference>
<evidence type="ECO:0000256" key="2">
    <source>
        <dbReference type="ARBA" id="ARBA00022679"/>
    </source>
</evidence>
<dbReference type="InterPro" id="IPR012263">
    <property type="entry name" value="M_m6A_EcoRV"/>
</dbReference>
<dbReference type="GO" id="GO:0006298">
    <property type="term" value="P:mismatch repair"/>
    <property type="evidence" value="ECO:0007669"/>
    <property type="project" value="TreeGrafter"/>
</dbReference>
<dbReference type="PANTHER" id="PTHR30481">
    <property type="entry name" value="DNA ADENINE METHYLASE"/>
    <property type="match status" value="1"/>
</dbReference>
<evidence type="ECO:0000256" key="3">
    <source>
        <dbReference type="ARBA" id="ARBA00022691"/>
    </source>
</evidence>
<dbReference type="Proteomes" id="UP000217334">
    <property type="component" value="Chromosome"/>
</dbReference>
<dbReference type="PANTHER" id="PTHR30481:SF4">
    <property type="entry name" value="SITE-SPECIFIC DNA-METHYLTRANSFERASE (ADENINE-SPECIFIC)"/>
    <property type="match status" value="1"/>
</dbReference>
<gene>
    <name evidence="4" type="ORF">CGC59_11890</name>
</gene>
<dbReference type="REBASE" id="218440">
    <property type="entry name" value="M.CspH4486ORF11890P"/>
</dbReference>
<dbReference type="PRINTS" id="PR00505">
    <property type="entry name" value="D12N6MTFRASE"/>
</dbReference>
<evidence type="ECO:0000313" key="5">
    <source>
        <dbReference type="Proteomes" id="UP000217334"/>
    </source>
</evidence>
<dbReference type="Pfam" id="PF02086">
    <property type="entry name" value="MethyltransfD12"/>
    <property type="match status" value="1"/>
</dbReference>
<proteinExistence type="predicted"/>
<accession>A0A250F595</accession>
<name>A0A250F595_CAPSP</name>
<dbReference type="GO" id="GO:1904047">
    <property type="term" value="F:S-adenosyl-L-methionine binding"/>
    <property type="evidence" value="ECO:0007669"/>
    <property type="project" value="TreeGrafter"/>
</dbReference>
<evidence type="ECO:0000313" key="4">
    <source>
        <dbReference type="EMBL" id="ATA80334.1"/>
    </source>
</evidence>
<keyword evidence="1 4" id="KW-0489">Methyltransferase</keyword>
<organism evidence="4 5">
    <name type="scientific">Capnocytophaga sputigena</name>
    <dbReference type="NCBI Taxonomy" id="1019"/>
    <lineage>
        <taxon>Bacteria</taxon>
        <taxon>Pseudomonadati</taxon>
        <taxon>Bacteroidota</taxon>
        <taxon>Flavobacteriia</taxon>
        <taxon>Flavobacteriales</taxon>
        <taxon>Flavobacteriaceae</taxon>
        <taxon>Capnocytophaga</taxon>
    </lineage>
</organism>
<dbReference type="GO" id="GO:0043565">
    <property type="term" value="F:sequence-specific DNA binding"/>
    <property type="evidence" value="ECO:0007669"/>
    <property type="project" value="TreeGrafter"/>
</dbReference>
<dbReference type="AlphaFoldDB" id="A0A250F595"/>
<dbReference type="InterPro" id="IPR012327">
    <property type="entry name" value="MeTrfase_D12"/>
</dbReference>
<dbReference type="EMBL" id="CP022383">
    <property type="protein sequence ID" value="ATA80334.1"/>
    <property type="molecule type" value="Genomic_DNA"/>
</dbReference>
<keyword evidence="2 4" id="KW-0808">Transferase</keyword>
<dbReference type="GO" id="GO:0009007">
    <property type="term" value="F:site-specific DNA-methyltransferase (adenine-specific) activity"/>
    <property type="evidence" value="ECO:0007669"/>
    <property type="project" value="UniProtKB-EC"/>
</dbReference>
<dbReference type="GO" id="GO:0009307">
    <property type="term" value="P:DNA restriction-modification system"/>
    <property type="evidence" value="ECO:0007669"/>
    <property type="project" value="InterPro"/>
</dbReference>
<dbReference type="RefSeq" id="WP_095902083.1">
    <property type="nucleotide sequence ID" value="NZ_CP022383.1"/>
</dbReference>